<dbReference type="InterPro" id="IPR012334">
    <property type="entry name" value="Pectin_lyas_fold"/>
</dbReference>
<dbReference type="RefSeq" id="WP_142524753.1">
    <property type="nucleotide sequence ID" value="NZ_CABFUZ020000093.1"/>
</dbReference>
<sequence>MTNHKPRFRGFVPFAAACGLTLPMLSPALALPIMGQLPGHGVVANGAHHVSYSLATPHEALLQVSQPTAIVWQSSGGSLNVPGSGPGFNVGTHAELLIQSSNSGYNPVLNVDTSGNPSMIFGMVQSTPTAPFILANGNGILVGSTGIIASPAGVGLIGYNLPLSAAQSFTGYGLGITPGLTGSYVTIQSGASITYGPTSIPPLSYGTPVGSALLVTAPQIDVGIASPTLFNGGAANHFLDFISGYQFLFSFRVLGDHNGFRIAPTPILGSNGSITLSGPASGSPFAFPTYSYLLSSSISLPAAT</sequence>
<protein>
    <recommendedName>
        <fullName evidence="4">Filamentous haemagglutinin FhaB/tRNA nuclease CdiA-like TPS domain-containing protein</fullName>
    </recommendedName>
</protein>
<name>A0A5E6MB59_9BACT</name>
<dbReference type="Gene3D" id="2.160.20.10">
    <property type="entry name" value="Single-stranded right-handed beta-helix, Pectin lyase-like"/>
    <property type="match status" value="1"/>
</dbReference>
<feature type="signal peptide" evidence="1">
    <location>
        <begin position="1"/>
        <end position="30"/>
    </location>
</feature>
<proteinExistence type="predicted"/>
<keyword evidence="3" id="KW-1185">Reference proteome</keyword>
<dbReference type="InterPro" id="IPR011050">
    <property type="entry name" value="Pectin_lyase_fold/virulence"/>
</dbReference>
<comment type="caution">
    <text evidence="2">The sequence shown here is derived from an EMBL/GenBank/DDBJ whole genome shotgun (WGS) entry which is preliminary data.</text>
</comment>
<organism evidence="2 3">
    <name type="scientific">Methylacidimicrobium cyclopophantes</name>
    <dbReference type="NCBI Taxonomy" id="1041766"/>
    <lineage>
        <taxon>Bacteria</taxon>
        <taxon>Pseudomonadati</taxon>
        <taxon>Verrucomicrobiota</taxon>
        <taxon>Methylacidimicrobium</taxon>
    </lineage>
</organism>
<dbReference type="SUPFAM" id="SSF51126">
    <property type="entry name" value="Pectin lyase-like"/>
    <property type="match status" value="1"/>
</dbReference>
<evidence type="ECO:0000313" key="2">
    <source>
        <dbReference type="EMBL" id="VVM05559.1"/>
    </source>
</evidence>
<keyword evidence="1" id="KW-0732">Signal</keyword>
<reference evidence="2" key="1">
    <citation type="submission" date="2019-09" db="EMBL/GenBank/DDBJ databases">
        <authorList>
            <person name="Cremers G."/>
        </authorList>
    </citation>
    <scope>NUCLEOTIDE SEQUENCE [LARGE SCALE GENOMIC DNA]</scope>
    <source>
        <strain evidence="2">3B</strain>
    </source>
</reference>
<evidence type="ECO:0000313" key="3">
    <source>
        <dbReference type="Proteomes" id="UP000381693"/>
    </source>
</evidence>
<dbReference type="AlphaFoldDB" id="A0A5E6MB59"/>
<dbReference type="EMBL" id="CABFUZ020000093">
    <property type="protein sequence ID" value="VVM05559.1"/>
    <property type="molecule type" value="Genomic_DNA"/>
</dbReference>
<gene>
    <name evidence="2" type="ORF">MAMC_00670</name>
</gene>
<feature type="chain" id="PRO_5023148002" description="Filamentous haemagglutinin FhaB/tRNA nuclease CdiA-like TPS domain-containing protein" evidence="1">
    <location>
        <begin position="31"/>
        <end position="304"/>
    </location>
</feature>
<dbReference type="Proteomes" id="UP000381693">
    <property type="component" value="Unassembled WGS sequence"/>
</dbReference>
<evidence type="ECO:0000256" key="1">
    <source>
        <dbReference type="SAM" id="SignalP"/>
    </source>
</evidence>
<dbReference type="OrthoDB" id="178197at2"/>
<evidence type="ECO:0008006" key="4">
    <source>
        <dbReference type="Google" id="ProtNLM"/>
    </source>
</evidence>
<accession>A0A5E6MB59</accession>